<dbReference type="Proteomes" id="UP001158598">
    <property type="component" value="Chromosome"/>
</dbReference>
<protein>
    <submittedName>
        <fullName evidence="2">Uncharacterized protein</fullName>
    </submittedName>
</protein>
<name>A0AA35V3H0_METCP</name>
<gene>
    <name evidence="2" type="ORF">MCNOR_0736</name>
</gene>
<dbReference type="AlphaFoldDB" id="A0AA35V3H0"/>
<accession>A0AA35V3H0</accession>
<proteinExistence type="predicted"/>
<sequence>MLRFFESYSGISGHHTHAMEAAIATRHCDFPSSRFLHPFSKKKLSCLDRAFAPQSDGPCRVCIKFLAWFSAQGIRALISAHRLDDAPMPRRPGDPGRFLRLAADDRLAPPFRPRGRRQRHANLHARKFPVRSMRPSSTHPSP</sequence>
<evidence type="ECO:0000256" key="1">
    <source>
        <dbReference type="SAM" id="MobiDB-lite"/>
    </source>
</evidence>
<reference evidence="2" key="1">
    <citation type="submission" date="2023-03" db="EMBL/GenBank/DDBJ databases">
        <authorList>
            <person name="Pearce D."/>
        </authorList>
    </citation>
    <scope>NUCLEOTIDE SEQUENCE</scope>
    <source>
        <strain evidence="2">Mc</strain>
    </source>
</reference>
<feature type="region of interest" description="Disordered" evidence="1">
    <location>
        <begin position="107"/>
        <end position="142"/>
    </location>
</feature>
<feature type="compositionally biased region" description="Basic residues" evidence="1">
    <location>
        <begin position="113"/>
        <end position="129"/>
    </location>
</feature>
<evidence type="ECO:0000313" key="3">
    <source>
        <dbReference type="Proteomes" id="UP001158598"/>
    </source>
</evidence>
<organism evidence="2 3">
    <name type="scientific">Methylococcus capsulatus</name>
    <dbReference type="NCBI Taxonomy" id="414"/>
    <lineage>
        <taxon>Bacteria</taxon>
        <taxon>Pseudomonadati</taxon>
        <taxon>Pseudomonadota</taxon>
        <taxon>Gammaproteobacteria</taxon>
        <taxon>Methylococcales</taxon>
        <taxon>Methylococcaceae</taxon>
        <taxon>Methylococcus</taxon>
    </lineage>
</organism>
<evidence type="ECO:0000313" key="2">
    <source>
        <dbReference type="EMBL" id="CAI8755545.1"/>
    </source>
</evidence>
<dbReference type="EMBL" id="OX458332">
    <property type="protein sequence ID" value="CAI8755545.1"/>
    <property type="molecule type" value="Genomic_DNA"/>
</dbReference>